<dbReference type="EMBL" id="JAHLQT010022185">
    <property type="protein sequence ID" value="KAG7166849.1"/>
    <property type="molecule type" value="Genomic_DNA"/>
</dbReference>
<organism evidence="15 16">
    <name type="scientific">Homarus americanus</name>
    <name type="common">American lobster</name>
    <dbReference type="NCBI Taxonomy" id="6706"/>
    <lineage>
        <taxon>Eukaryota</taxon>
        <taxon>Metazoa</taxon>
        <taxon>Ecdysozoa</taxon>
        <taxon>Arthropoda</taxon>
        <taxon>Crustacea</taxon>
        <taxon>Multicrustacea</taxon>
        <taxon>Malacostraca</taxon>
        <taxon>Eumalacostraca</taxon>
        <taxon>Eucarida</taxon>
        <taxon>Decapoda</taxon>
        <taxon>Pleocyemata</taxon>
        <taxon>Astacidea</taxon>
        <taxon>Nephropoidea</taxon>
        <taxon>Nephropidae</taxon>
        <taxon>Homarus</taxon>
    </lineage>
</organism>
<reference evidence="15" key="1">
    <citation type="journal article" date="2021" name="Sci. Adv.">
        <title>The American lobster genome reveals insights on longevity, neural, and immune adaptations.</title>
        <authorList>
            <person name="Polinski J.M."/>
            <person name="Zimin A.V."/>
            <person name="Clark K.F."/>
            <person name="Kohn A.B."/>
            <person name="Sadowski N."/>
            <person name="Timp W."/>
            <person name="Ptitsyn A."/>
            <person name="Khanna P."/>
            <person name="Romanova D.Y."/>
            <person name="Williams P."/>
            <person name="Greenwood S.J."/>
            <person name="Moroz L.L."/>
            <person name="Walt D.R."/>
            <person name="Bodnar A.G."/>
        </authorList>
    </citation>
    <scope>NUCLEOTIDE SEQUENCE</scope>
    <source>
        <strain evidence="15">GMGI-L3</strain>
    </source>
</reference>
<dbReference type="PROSITE" id="PS00018">
    <property type="entry name" value="EF_HAND_1"/>
    <property type="match status" value="6"/>
</dbReference>
<dbReference type="InterPro" id="IPR002048">
    <property type="entry name" value="EF_hand_dom"/>
</dbReference>
<evidence type="ECO:0000256" key="3">
    <source>
        <dbReference type="ARBA" id="ARBA00022729"/>
    </source>
</evidence>
<dbReference type="Pfam" id="PF13833">
    <property type="entry name" value="EF-hand_8"/>
    <property type="match status" value="1"/>
</dbReference>
<proteinExistence type="predicted"/>
<dbReference type="Pfam" id="PF13202">
    <property type="entry name" value="EF-hand_5"/>
    <property type="match status" value="1"/>
</dbReference>
<dbReference type="SUPFAM" id="SSF47473">
    <property type="entry name" value="EF-hand"/>
    <property type="match status" value="2"/>
</dbReference>
<dbReference type="Pfam" id="PF13499">
    <property type="entry name" value="EF-hand_7"/>
    <property type="match status" value="1"/>
</dbReference>
<comment type="subcellular location">
    <subcellularLocation>
        <location evidence="1">Endoplasmic reticulum lumen</location>
    </subcellularLocation>
</comment>
<dbReference type="InterPro" id="IPR018247">
    <property type="entry name" value="EF_Hand_1_Ca_BS"/>
</dbReference>
<evidence type="ECO:0000256" key="10">
    <source>
        <dbReference type="ARBA" id="ARBA00063143"/>
    </source>
</evidence>
<feature type="domain" description="EF-hand" evidence="14">
    <location>
        <begin position="115"/>
        <end position="150"/>
    </location>
</feature>
<keyword evidence="6" id="KW-0106">Calcium</keyword>
<feature type="chain" id="PRO_5035191967" description="Reticulocalbin-3" evidence="13">
    <location>
        <begin position="23"/>
        <end position="383"/>
    </location>
</feature>
<dbReference type="SMART" id="SM00054">
    <property type="entry name" value="EFh"/>
    <property type="match status" value="5"/>
</dbReference>
<dbReference type="Gene3D" id="1.10.238.10">
    <property type="entry name" value="EF-hand"/>
    <property type="match status" value="3"/>
</dbReference>
<dbReference type="PANTHER" id="PTHR10827">
    <property type="entry name" value="RETICULOCALBIN"/>
    <property type="match status" value="1"/>
</dbReference>
<evidence type="ECO:0000256" key="1">
    <source>
        <dbReference type="ARBA" id="ARBA00004319"/>
    </source>
</evidence>
<evidence type="ECO:0000313" key="15">
    <source>
        <dbReference type="EMBL" id="KAG7166849.1"/>
    </source>
</evidence>
<keyword evidence="4" id="KW-0677">Repeat</keyword>
<dbReference type="Proteomes" id="UP000747542">
    <property type="component" value="Unassembled WGS sequence"/>
</dbReference>
<dbReference type="GO" id="GO:0015031">
    <property type="term" value="P:protein transport"/>
    <property type="evidence" value="ECO:0007669"/>
    <property type="project" value="UniProtKB-ARBA"/>
</dbReference>
<evidence type="ECO:0000256" key="8">
    <source>
        <dbReference type="ARBA" id="ARBA00023186"/>
    </source>
</evidence>
<dbReference type="FunFam" id="1.10.238.10:FF:000104">
    <property type="entry name" value="calumenin isoform X1"/>
    <property type="match status" value="1"/>
</dbReference>
<feature type="region of interest" description="Disordered" evidence="12">
    <location>
        <begin position="30"/>
        <end position="54"/>
    </location>
</feature>
<comment type="function">
    <text evidence="9">Probable molecular chaperone assisting protein biosynthesis and transport in the endoplasmic reticulum. Required for the proper biosynthesis and transport of pulmonary surfactant-associated protein A/SP-A, pulmonary surfactant-associated protein D/SP-D and the lipid transporter ABCA3. By regulating both the proper expression and the degradation through the endoplasmic reticulum-associated protein degradation pathway of these proteins plays a crucial role in pulmonary surfactant homeostasis. Has an anti-fibrotic activity by negatively regulating the secretion of type I and type III collagens. This calcium-binding protein also transiently associates with immature PCSK6 and regulates its secretion.</text>
</comment>
<evidence type="ECO:0000256" key="9">
    <source>
        <dbReference type="ARBA" id="ARBA00056975"/>
    </source>
</evidence>
<comment type="caution">
    <text evidence="15">The sequence shown here is derived from an EMBL/GenBank/DDBJ whole genome shotgun (WGS) entry which is preliminary data.</text>
</comment>
<evidence type="ECO:0000256" key="12">
    <source>
        <dbReference type="SAM" id="MobiDB-lite"/>
    </source>
</evidence>
<dbReference type="GO" id="GO:0005509">
    <property type="term" value="F:calcium ion binding"/>
    <property type="evidence" value="ECO:0007669"/>
    <property type="project" value="InterPro"/>
</dbReference>
<keyword evidence="2" id="KW-0479">Metal-binding</keyword>
<keyword evidence="16" id="KW-1185">Reference proteome</keyword>
<evidence type="ECO:0000259" key="14">
    <source>
        <dbReference type="PROSITE" id="PS50222"/>
    </source>
</evidence>
<keyword evidence="3 13" id="KW-0732">Signal</keyword>
<gene>
    <name evidence="15" type="primary">Rcn2v-L</name>
    <name evidence="15" type="ORF">Hamer_G010523</name>
</gene>
<evidence type="ECO:0000256" key="6">
    <source>
        <dbReference type="ARBA" id="ARBA00022837"/>
    </source>
</evidence>
<keyword evidence="8" id="KW-0143">Chaperone</keyword>
<evidence type="ECO:0000313" key="16">
    <source>
        <dbReference type="Proteomes" id="UP000747542"/>
    </source>
</evidence>
<feature type="domain" description="EF-hand" evidence="14">
    <location>
        <begin position="303"/>
        <end position="328"/>
    </location>
</feature>
<evidence type="ECO:0000256" key="13">
    <source>
        <dbReference type="SAM" id="SignalP"/>
    </source>
</evidence>
<name>A0A8J5MXP7_HOMAM</name>
<evidence type="ECO:0000256" key="7">
    <source>
        <dbReference type="ARBA" id="ARBA00023180"/>
    </source>
</evidence>
<dbReference type="PANTHER" id="PTHR10827:SF95">
    <property type="entry name" value="LD34388P"/>
    <property type="match status" value="1"/>
</dbReference>
<keyword evidence="5" id="KW-0256">Endoplasmic reticulum</keyword>
<evidence type="ECO:0000256" key="11">
    <source>
        <dbReference type="ARBA" id="ARBA00072696"/>
    </source>
</evidence>
<accession>A0A8J5MXP7</accession>
<evidence type="ECO:0000256" key="5">
    <source>
        <dbReference type="ARBA" id="ARBA00022824"/>
    </source>
</evidence>
<keyword evidence="7" id="KW-0325">Glycoprotein</keyword>
<protein>
    <recommendedName>
        <fullName evidence="11">Reticulocalbin-3</fullName>
    </recommendedName>
</protein>
<dbReference type="GO" id="GO:0005788">
    <property type="term" value="C:endoplasmic reticulum lumen"/>
    <property type="evidence" value="ECO:0007669"/>
    <property type="project" value="UniProtKB-SubCell"/>
</dbReference>
<sequence length="383" mass="44301">MYAWRVGLLVLVCALVWGIASAHTHHLHNAQKEREADGARSPRDHGHYVDGEHNTDFDHEAILGSAKDAEEYDQLPVSESKRRLEILLLKMDRNNDKLIERTELHSWILRSFRMLSEEESSERMDEVDEDEDGYVTWSEYISETYGITEPDDQQLLEKEDQAEEQRLLSEDRQLFNAADKNIDGRLDDKEFLAFTHPEEHPDMLPVVLQQALDEKDTNSDGVIDFQEYIGDKEQDAATDVITDREFVRDHKPKFKEMDVNNSGVLEREELGPLSSTNKHVEKFTQGKEQDREWLLTEKDKFDQEHDKDGDGILDRNEILAWVVPTNEDIAEDEVDHLFGAADDDGDDLLSFLEVLDHHDVFVGSEATDYGDHLHNLDRFEDEL</sequence>
<dbReference type="PROSITE" id="PS50222">
    <property type="entry name" value="EF_HAND_2"/>
    <property type="match status" value="2"/>
</dbReference>
<feature type="signal peptide" evidence="13">
    <location>
        <begin position="1"/>
        <end position="22"/>
    </location>
</feature>
<dbReference type="AlphaFoldDB" id="A0A8J5MXP7"/>
<evidence type="ECO:0000256" key="4">
    <source>
        <dbReference type="ARBA" id="ARBA00022737"/>
    </source>
</evidence>
<evidence type="ECO:0000256" key="2">
    <source>
        <dbReference type="ARBA" id="ARBA00022723"/>
    </source>
</evidence>
<dbReference type="InterPro" id="IPR011992">
    <property type="entry name" value="EF-hand-dom_pair"/>
</dbReference>
<comment type="subunit">
    <text evidence="10">Interacts with PCSK6 (immature form including the propeptide); probably involved in the maturation and the secretion of PCSK6.</text>
</comment>